<evidence type="ECO:0000256" key="6">
    <source>
        <dbReference type="ARBA" id="ARBA00022777"/>
    </source>
</evidence>
<dbReference type="RefSeq" id="WP_112279523.1">
    <property type="nucleotide sequence ID" value="NZ_MASW01000001.1"/>
</dbReference>
<dbReference type="SUPFAM" id="SSF55874">
    <property type="entry name" value="ATPase domain of HSP90 chaperone/DNA topoisomerase II/histidine kinase"/>
    <property type="match status" value="1"/>
</dbReference>
<dbReference type="GO" id="GO:0046983">
    <property type="term" value="F:protein dimerization activity"/>
    <property type="evidence" value="ECO:0007669"/>
    <property type="project" value="InterPro"/>
</dbReference>
<keyword evidence="12" id="KW-1185">Reference proteome</keyword>
<dbReference type="AlphaFoldDB" id="A0A2V4B8B5"/>
<dbReference type="PANTHER" id="PTHR24421">
    <property type="entry name" value="NITRATE/NITRITE SENSOR PROTEIN NARX-RELATED"/>
    <property type="match status" value="1"/>
</dbReference>
<keyword evidence="3" id="KW-0597">Phosphoprotein</keyword>
<dbReference type="InterPro" id="IPR011712">
    <property type="entry name" value="Sig_transdc_His_kin_sub3_dim/P"/>
</dbReference>
<evidence type="ECO:0000256" key="2">
    <source>
        <dbReference type="ARBA" id="ARBA00012438"/>
    </source>
</evidence>
<evidence type="ECO:0000313" key="11">
    <source>
        <dbReference type="EMBL" id="PXY31490.1"/>
    </source>
</evidence>
<organism evidence="11 12">
    <name type="scientific">Prauserella muralis</name>
    <dbReference type="NCBI Taxonomy" id="588067"/>
    <lineage>
        <taxon>Bacteria</taxon>
        <taxon>Bacillati</taxon>
        <taxon>Actinomycetota</taxon>
        <taxon>Actinomycetes</taxon>
        <taxon>Pseudonocardiales</taxon>
        <taxon>Pseudonocardiaceae</taxon>
        <taxon>Prauserella</taxon>
    </lineage>
</organism>
<name>A0A2V4B8B5_9PSEU</name>
<dbReference type="GO" id="GO:0016020">
    <property type="term" value="C:membrane"/>
    <property type="evidence" value="ECO:0007669"/>
    <property type="project" value="InterPro"/>
</dbReference>
<evidence type="ECO:0000256" key="5">
    <source>
        <dbReference type="ARBA" id="ARBA00022741"/>
    </source>
</evidence>
<keyword evidence="7" id="KW-0067">ATP-binding</keyword>
<dbReference type="EMBL" id="MASW01000001">
    <property type="protein sequence ID" value="PXY31490.1"/>
    <property type="molecule type" value="Genomic_DNA"/>
</dbReference>
<keyword evidence="5" id="KW-0547">Nucleotide-binding</keyword>
<evidence type="ECO:0000256" key="4">
    <source>
        <dbReference type="ARBA" id="ARBA00022679"/>
    </source>
</evidence>
<keyword evidence="6 11" id="KW-0418">Kinase</keyword>
<feature type="domain" description="Histidine kinase/HSP90-like ATPase" evidence="9">
    <location>
        <begin position="305"/>
        <end position="396"/>
    </location>
</feature>
<evidence type="ECO:0000256" key="1">
    <source>
        <dbReference type="ARBA" id="ARBA00000085"/>
    </source>
</evidence>
<dbReference type="OrthoDB" id="227596at2"/>
<dbReference type="Pfam" id="PF07730">
    <property type="entry name" value="HisKA_3"/>
    <property type="match status" value="1"/>
</dbReference>
<protein>
    <recommendedName>
        <fullName evidence="2">histidine kinase</fullName>
        <ecNumber evidence="2">2.7.13.3</ecNumber>
    </recommendedName>
</protein>
<comment type="catalytic activity">
    <reaction evidence="1">
        <text>ATP + protein L-histidine = ADP + protein N-phospho-L-histidine.</text>
        <dbReference type="EC" id="2.7.13.3"/>
    </reaction>
</comment>
<dbReference type="InterPro" id="IPR003594">
    <property type="entry name" value="HATPase_dom"/>
</dbReference>
<dbReference type="EC" id="2.7.13.3" evidence="2"/>
<dbReference type="Gene3D" id="1.20.5.1930">
    <property type="match status" value="1"/>
</dbReference>
<accession>A0A2V4B8B5</accession>
<dbReference type="CDD" id="cd16917">
    <property type="entry name" value="HATPase_UhpB-NarQ-NarX-like"/>
    <property type="match status" value="1"/>
</dbReference>
<evidence type="ECO:0000256" key="3">
    <source>
        <dbReference type="ARBA" id="ARBA00022553"/>
    </source>
</evidence>
<dbReference type="InterPro" id="IPR036890">
    <property type="entry name" value="HATPase_C_sf"/>
</dbReference>
<reference evidence="11 12" key="1">
    <citation type="submission" date="2016-07" db="EMBL/GenBank/DDBJ databases">
        <title>Draft genome sequence of Prauserella muralis DSM 45305, isolated from a mould-covered wall in an indoor environment.</title>
        <authorList>
            <person name="Ruckert C."/>
            <person name="Albersmeier A."/>
            <person name="Jiang C.-L."/>
            <person name="Jiang Y."/>
            <person name="Kalinowski J."/>
            <person name="Schneider O."/>
            <person name="Winkler A."/>
            <person name="Zotchev S.B."/>
        </authorList>
    </citation>
    <scope>NUCLEOTIDE SEQUENCE [LARGE SCALE GENOMIC DNA]</scope>
    <source>
        <strain evidence="11 12">DSM 45305</strain>
    </source>
</reference>
<evidence type="ECO:0000259" key="9">
    <source>
        <dbReference type="Pfam" id="PF02518"/>
    </source>
</evidence>
<dbReference type="Proteomes" id="UP000249915">
    <property type="component" value="Unassembled WGS sequence"/>
</dbReference>
<evidence type="ECO:0000313" key="12">
    <source>
        <dbReference type="Proteomes" id="UP000249915"/>
    </source>
</evidence>
<dbReference type="Gene3D" id="3.30.565.10">
    <property type="entry name" value="Histidine kinase-like ATPase, C-terminal domain"/>
    <property type="match status" value="1"/>
</dbReference>
<evidence type="ECO:0000259" key="10">
    <source>
        <dbReference type="Pfam" id="PF07730"/>
    </source>
</evidence>
<dbReference type="PANTHER" id="PTHR24421:SF10">
    <property type="entry name" value="NITRATE_NITRITE SENSOR PROTEIN NARQ"/>
    <property type="match status" value="1"/>
</dbReference>
<keyword evidence="4" id="KW-0808">Transferase</keyword>
<comment type="caution">
    <text evidence="11">The sequence shown here is derived from an EMBL/GenBank/DDBJ whole genome shotgun (WGS) entry which is preliminary data.</text>
</comment>
<dbReference type="GO" id="GO:0000155">
    <property type="term" value="F:phosphorelay sensor kinase activity"/>
    <property type="evidence" value="ECO:0007669"/>
    <property type="project" value="InterPro"/>
</dbReference>
<feature type="domain" description="Signal transduction histidine kinase subgroup 3 dimerisation and phosphoacceptor" evidence="10">
    <location>
        <begin position="197"/>
        <end position="263"/>
    </location>
</feature>
<keyword evidence="8" id="KW-0902">Two-component regulatory system</keyword>
<dbReference type="InterPro" id="IPR050482">
    <property type="entry name" value="Sensor_HK_TwoCompSys"/>
</dbReference>
<evidence type="ECO:0000256" key="7">
    <source>
        <dbReference type="ARBA" id="ARBA00022840"/>
    </source>
</evidence>
<dbReference type="GO" id="GO:0005524">
    <property type="term" value="F:ATP binding"/>
    <property type="evidence" value="ECO:0007669"/>
    <property type="project" value="UniProtKB-KW"/>
</dbReference>
<evidence type="ECO:0000256" key="8">
    <source>
        <dbReference type="ARBA" id="ARBA00023012"/>
    </source>
</evidence>
<gene>
    <name evidence="11" type="ORF">BAY60_03700</name>
</gene>
<proteinExistence type="predicted"/>
<dbReference type="Pfam" id="PF02518">
    <property type="entry name" value="HATPase_c"/>
    <property type="match status" value="1"/>
</dbReference>
<sequence>MNDGENTRDDTAYLGALTGVRSGKRSFYPEYVRSAERLQHAVQAIDRISRALVHTAEGPRAVVEAVVRAAAEYLQAEWLLFAVADGALPTARPRQLLLRGDVLLEDERRFPAEAADHLSVLRTRPQEAEDHPAGVAMTLGGEPVGGMAGRVAGGAAIAETDRAILRVLVNLAARNAELQQTQRQLIEAMQRQALDDERHRIARELHDSVTQDVLSAGITIEVCRSKVEGEGLTEIAAELTAAKDLTRRAVERLRAAIYALHHGADERPGSLPVLLERLSTVHLPSDVKVRVTVRGTPVPLPGATEHALLRITGEALFNIVTHTTATQAVVVLHYRTGRVTLTVSDDGDGDPAHLRRTLRLATATDLAGGHRGLANMLARVDELGGTLSIRRARIGGILLAVEVPVAAA</sequence>